<sequence length="211" mass="22888">MKILMAAALVSTAAAAHAQAPAKAYPSCNLTAQRALKGKVGGSITDPRQAHISVRANVLEADLSNARTARRLTQAMTSQLYNRVQAVRAGANRYTKSQGFLSADELASYDRALDAVATVLCRRVAPDWNAKIEGDSDYLQHRAVTLNTRIDAAIKGHRLSRQDAVPLRLAVGQVQTEAGHLQAVHGTIHRPDADRMNQRLTDVERALTHQP</sequence>
<name>A0A7W7AK70_9SPHN</name>
<dbReference type="Proteomes" id="UP000574769">
    <property type="component" value="Unassembled WGS sequence"/>
</dbReference>
<feature type="chain" id="PRO_5030811577" evidence="1">
    <location>
        <begin position="19"/>
        <end position="211"/>
    </location>
</feature>
<keyword evidence="1" id="KW-0732">Signal</keyword>
<reference evidence="2 3" key="1">
    <citation type="submission" date="2020-08" db="EMBL/GenBank/DDBJ databases">
        <title>Genomic Encyclopedia of Type Strains, Phase IV (KMG-IV): sequencing the most valuable type-strain genomes for metagenomic binning, comparative biology and taxonomic classification.</title>
        <authorList>
            <person name="Goeker M."/>
        </authorList>
    </citation>
    <scope>NUCLEOTIDE SEQUENCE [LARGE SCALE GENOMIC DNA]</scope>
    <source>
        <strain evidence="2 3">DSM 15867</strain>
    </source>
</reference>
<dbReference type="EMBL" id="JACHNY010000005">
    <property type="protein sequence ID" value="MBB4618535.1"/>
    <property type="molecule type" value="Genomic_DNA"/>
</dbReference>
<comment type="caution">
    <text evidence="2">The sequence shown here is derived from an EMBL/GenBank/DDBJ whole genome shotgun (WGS) entry which is preliminary data.</text>
</comment>
<protein>
    <submittedName>
        <fullName evidence="2">Uncharacterized protein</fullName>
    </submittedName>
</protein>
<feature type="signal peptide" evidence="1">
    <location>
        <begin position="1"/>
        <end position="18"/>
    </location>
</feature>
<dbReference type="RefSeq" id="WP_184115470.1">
    <property type="nucleotide sequence ID" value="NZ_JACHNY010000005.1"/>
</dbReference>
<evidence type="ECO:0000313" key="2">
    <source>
        <dbReference type="EMBL" id="MBB4618535.1"/>
    </source>
</evidence>
<gene>
    <name evidence="2" type="ORF">GGQ96_002678</name>
</gene>
<keyword evidence="3" id="KW-1185">Reference proteome</keyword>
<accession>A0A7W7AK70</accession>
<evidence type="ECO:0000256" key="1">
    <source>
        <dbReference type="SAM" id="SignalP"/>
    </source>
</evidence>
<proteinExistence type="predicted"/>
<organism evidence="2 3">
    <name type="scientific">Sphingomonas abaci</name>
    <dbReference type="NCBI Taxonomy" id="237611"/>
    <lineage>
        <taxon>Bacteria</taxon>
        <taxon>Pseudomonadati</taxon>
        <taxon>Pseudomonadota</taxon>
        <taxon>Alphaproteobacteria</taxon>
        <taxon>Sphingomonadales</taxon>
        <taxon>Sphingomonadaceae</taxon>
        <taxon>Sphingomonas</taxon>
    </lineage>
</organism>
<evidence type="ECO:0000313" key="3">
    <source>
        <dbReference type="Proteomes" id="UP000574769"/>
    </source>
</evidence>
<dbReference type="AlphaFoldDB" id="A0A7W7AK70"/>